<evidence type="ECO:0000313" key="3">
    <source>
        <dbReference type="Proteomes" id="UP000822476"/>
    </source>
</evidence>
<reference evidence="2" key="1">
    <citation type="submission" date="2019-07" db="EMBL/GenBank/DDBJ databases">
        <title>Annotation for the trematode Paragonimus miyazaki's.</title>
        <authorList>
            <person name="Choi Y.-J."/>
        </authorList>
    </citation>
    <scope>NUCLEOTIDE SEQUENCE</scope>
    <source>
        <strain evidence="2">Japan</strain>
    </source>
</reference>
<keyword evidence="1" id="KW-1133">Transmembrane helix</keyword>
<keyword evidence="3" id="KW-1185">Reference proteome</keyword>
<protein>
    <submittedName>
        <fullName evidence="2">Uncharacterized protein</fullName>
    </submittedName>
</protein>
<name>A0A8S9Z5L7_9TREM</name>
<keyword evidence="1" id="KW-0472">Membrane</keyword>
<organism evidence="2 3">
    <name type="scientific">Paragonimus skrjabini miyazakii</name>
    <dbReference type="NCBI Taxonomy" id="59628"/>
    <lineage>
        <taxon>Eukaryota</taxon>
        <taxon>Metazoa</taxon>
        <taxon>Spiralia</taxon>
        <taxon>Lophotrochozoa</taxon>
        <taxon>Platyhelminthes</taxon>
        <taxon>Trematoda</taxon>
        <taxon>Digenea</taxon>
        <taxon>Plagiorchiida</taxon>
        <taxon>Troglotremata</taxon>
        <taxon>Troglotrematidae</taxon>
        <taxon>Paragonimus</taxon>
    </lineage>
</organism>
<dbReference type="Proteomes" id="UP000822476">
    <property type="component" value="Unassembled WGS sequence"/>
</dbReference>
<accession>A0A8S9Z5L7</accession>
<feature type="transmembrane region" description="Helical" evidence="1">
    <location>
        <begin position="12"/>
        <end position="34"/>
    </location>
</feature>
<gene>
    <name evidence="2" type="ORF">EG68_03496</name>
</gene>
<sequence length="152" mass="16973">MSDCKPKTYPSTLFSAPGLISFFHKLALLCNCFYSNLFIKRLNLLYSGYPVQANGRVEFIIQLNSSDTTDSTICLSTVNNTDRTSVKAHGVCSTTYTSFVEICLDHMRRMKDELNTPKCELGRLHSVLPSKISSNPFSLSMKLPFSGAWLVS</sequence>
<dbReference type="AlphaFoldDB" id="A0A8S9Z5L7"/>
<evidence type="ECO:0000313" key="2">
    <source>
        <dbReference type="EMBL" id="KAF7259128.1"/>
    </source>
</evidence>
<comment type="caution">
    <text evidence="2">The sequence shown here is derived from an EMBL/GenBank/DDBJ whole genome shotgun (WGS) entry which is preliminary data.</text>
</comment>
<evidence type="ECO:0000256" key="1">
    <source>
        <dbReference type="SAM" id="Phobius"/>
    </source>
</evidence>
<dbReference type="EMBL" id="JTDE01001351">
    <property type="protein sequence ID" value="KAF7259128.1"/>
    <property type="molecule type" value="Genomic_DNA"/>
</dbReference>
<proteinExistence type="predicted"/>
<keyword evidence="1" id="KW-0812">Transmembrane</keyword>